<dbReference type="OrthoDB" id="4748970at2759"/>
<dbReference type="GO" id="GO:0000981">
    <property type="term" value="F:DNA-binding transcription factor activity, RNA polymerase II-specific"/>
    <property type="evidence" value="ECO:0007669"/>
    <property type="project" value="TreeGrafter"/>
</dbReference>
<evidence type="ECO:0000256" key="2">
    <source>
        <dbReference type="ARBA" id="ARBA00022737"/>
    </source>
</evidence>
<dbReference type="EMBL" id="ML170180">
    <property type="protein sequence ID" value="TDL21458.1"/>
    <property type="molecule type" value="Genomic_DNA"/>
</dbReference>
<reference evidence="7 8" key="1">
    <citation type="submission" date="2018-06" db="EMBL/GenBank/DDBJ databases">
        <title>A transcriptomic atlas of mushroom development highlights an independent origin of complex multicellularity.</title>
        <authorList>
            <consortium name="DOE Joint Genome Institute"/>
            <person name="Krizsan K."/>
            <person name="Almasi E."/>
            <person name="Merenyi Z."/>
            <person name="Sahu N."/>
            <person name="Viragh M."/>
            <person name="Koszo T."/>
            <person name="Mondo S."/>
            <person name="Kiss B."/>
            <person name="Balint B."/>
            <person name="Kues U."/>
            <person name="Barry K."/>
            <person name="Hegedus J.C."/>
            <person name="Henrissat B."/>
            <person name="Johnson J."/>
            <person name="Lipzen A."/>
            <person name="Ohm R."/>
            <person name="Nagy I."/>
            <person name="Pangilinan J."/>
            <person name="Yan J."/>
            <person name="Xiong Y."/>
            <person name="Grigoriev I.V."/>
            <person name="Hibbett D.S."/>
            <person name="Nagy L.G."/>
        </authorList>
    </citation>
    <scope>NUCLEOTIDE SEQUENCE [LARGE SCALE GENOMIC DNA]</scope>
    <source>
        <strain evidence="7 8">SZMC22713</strain>
    </source>
</reference>
<dbReference type="PROSITE" id="PS00028">
    <property type="entry name" value="ZINC_FINGER_C2H2_1"/>
    <property type="match status" value="1"/>
</dbReference>
<dbReference type="SMART" id="SM00355">
    <property type="entry name" value="ZnF_C2H2"/>
    <property type="match status" value="3"/>
</dbReference>
<dbReference type="InterPro" id="IPR050329">
    <property type="entry name" value="GLI_C2H2-zinc-finger"/>
</dbReference>
<evidence type="ECO:0000256" key="4">
    <source>
        <dbReference type="ARBA" id="ARBA00022833"/>
    </source>
</evidence>
<dbReference type="AlphaFoldDB" id="A0A4Y7Q2L9"/>
<dbReference type="PROSITE" id="PS50157">
    <property type="entry name" value="ZINC_FINGER_C2H2_2"/>
    <property type="match status" value="2"/>
</dbReference>
<dbReference type="GO" id="GO:0005634">
    <property type="term" value="C:nucleus"/>
    <property type="evidence" value="ECO:0007669"/>
    <property type="project" value="UniProtKB-ARBA"/>
</dbReference>
<keyword evidence="1" id="KW-0479">Metal-binding</keyword>
<dbReference type="PANTHER" id="PTHR19818">
    <property type="entry name" value="ZINC FINGER PROTEIN ZIC AND GLI"/>
    <property type="match status" value="1"/>
</dbReference>
<accession>A0A4Y7Q2L9</accession>
<evidence type="ECO:0000259" key="6">
    <source>
        <dbReference type="PROSITE" id="PS50157"/>
    </source>
</evidence>
<dbReference type="InterPro" id="IPR036236">
    <property type="entry name" value="Znf_C2H2_sf"/>
</dbReference>
<evidence type="ECO:0000313" key="7">
    <source>
        <dbReference type="EMBL" id="TDL21458.1"/>
    </source>
</evidence>
<name>A0A4Y7Q2L9_9AGAM</name>
<keyword evidence="2" id="KW-0677">Repeat</keyword>
<proteinExistence type="predicted"/>
<dbReference type="GO" id="GO:0008270">
    <property type="term" value="F:zinc ion binding"/>
    <property type="evidence" value="ECO:0007669"/>
    <property type="project" value="UniProtKB-KW"/>
</dbReference>
<feature type="domain" description="C2H2-type" evidence="6">
    <location>
        <begin position="56"/>
        <end position="80"/>
    </location>
</feature>
<keyword evidence="8" id="KW-1185">Reference proteome</keyword>
<gene>
    <name evidence="7" type="ORF">BD410DRAFT_724236</name>
</gene>
<organism evidence="7 8">
    <name type="scientific">Rickenella mellea</name>
    <dbReference type="NCBI Taxonomy" id="50990"/>
    <lineage>
        <taxon>Eukaryota</taxon>
        <taxon>Fungi</taxon>
        <taxon>Dikarya</taxon>
        <taxon>Basidiomycota</taxon>
        <taxon>Agaricomycotina</taxon>
        <taxon>Agaricomycetes</taxon>
        <taxon>Hymenochaetales</taxon>
        <taxon>Rickenellaceae</taxon>
        <taxon>Rickenella</taxon>
    </lineage>
</organism>
<evidence type="ECO:0000256" key="1">
    <source>
        <dbReference type="ARBA" id="ARBA00022723"/>
    </source>
</evidence>
<evidence type="ECO:0000256" key="3">
    <source>
        <dbReference type="ARBA" id="ARBA00022771"/>
    </source>
</evidence>
<dbReference type="SUPFAM" id="SSF57667">
    <property type="entry name" value="beta-beta-alpha zinc fingers"/>
    <property type="match status" value="1"/>
</dbReference>
<feature type="domain" description="C2H2-type" evidence="6">
    <location>
        <begin position="26"/>
        <end position="55"/>
    </location>
</feature>
<dbReference type="Gene3D" id="3.30.160.60">
    <property type="entry name" value="Classic Zinc Finger"/>
    <property type="match status" value="2"/>
</dbReference>
<dbReference type="Pfam" id="PF00096">
    <property type="entry name" value="zf-C2H2"/>
    <property type="match status" value="1"/>
</dbReference>
<dbReference type="GO" id="GO:0045944">
    <property type="term" value="P:positive regulation of transcription by RNA polymerase II"/>
    <property type="evidence" value="ECO:0007669"/>
    <property type="project" value="UniProtKB-ARBA"/>
</dbReference>
<dbReference type="GO" id="GO:0000978">
    <property type="term" value="F:RNA polymerase II cis-regulatory region sequence-specific DNA binding"/>
    <property type="evidence" value="ECO:0007669"/>
    <property type="project" value="UniProtKB-ARBA"/>
</dbReference>
<dbReference type="FunFam" id="3.30.160.60:FF:000125">
    <property type="entry name" value="Putative zinc finger protein 143"/>
    <property type="match status" value="1"/>
</dbReference>
<evidence type="ECO:0000256" key="5">
    <source>
        <dbReference type="PROSITE-ProRule" id="PRU00042"/>
    </source>
</evidence>
<protein>
    <recommendedName>
        <fullName evidence="6">C2H2-type domain-containing protein</fullName>
    </recommendedName>
</protein>
<keyword evidence="3 5" id="KW-0863">Zinc-finger</keyword>
<dbReference type="Proteomes" id="UP000294933">
    <property type="component" value="Unassembled WGS sequence"/>
</dbReference>
<dbReference type="InterPro" id="IPR013087">
    <property type="entry name" value="Znf_C2H2_type"/>
</dbReference>
<dbReference type="VEuPathDB" id="FungiDB:BD410DRAFT_724236"/>
<dbReference type="PANTHER" id="PTHR19818:SF139">
    <property type="entry name" value="PAIR-RULE PROTEIN ODD-PAIRED"/>
    <property type="match status" value="1"/>
</dbReference>
<keyword evidence="4" id="KW-0862">Zinc</keyword>
<sequence>MSVQDTIHWASQRFPTDDARRPEAKYVCPVPGCGSKFVRHFNLRVHMRSHSGEKPFKCESPGCGELFSRQLDCKRHELRHHSIGSYICQGCRQQFADIDSLNQHRECFIIIIIIMHH</sequence>
<dbReference type="STRING" id="50990.A0A4Y7Q2L9"/>
<evidence type="ECO:0000313" key="8">
    <source>
        <dbReference type="Proteomes" id="UP000294933"/>
    </source>
</evidence>